<dbReference type="SUPFAM" id="SSF56349">
    <property type="entry name" value="DNA breaking-rejoining enzymes"/>
    <property type="match status" value="1"/>
</dbReference>
<dbReference type="Proteomes" id="UP000626370">
    <property type="component" value="Unassembled WGS sequence"/>
</dbReference>
<dbReference type="RefSeq" id="WP_189377240.1">
    <property type="nucleotide sequence ID" value="NZ_BNAH01000004.1"/>
</dbReference>
<dbReference type="Pfam" id="PF13356">
    <property type="entry name" value="Arm-DNA-bind_3"/>
    <property type="match status" value="1"/>
</dbReference>
<feature type="domain" description="Core-binding (CB)" evidence="7">
    <location>
        <begin position="105"/>
        <end position="186"/>
    </location>
</feature>
<protein>
    <submittedName>
        <fullName evidence="8">Integrase</fullName>
    </submittedName>
</protein>
<accession>A0ABQ3IJB2</accession>
<dbReference type="InterPro" id="IPR002104">
    <property type="entry name" value="Integrase_catalytic"/>
</dbReference>
<dbReference type="PROSITE" id="PS51898">
    <property type="entry name" value="TYR_RECOMBINASE"/>
    <property type="match status" value="1"/>
</dbReference>
<dbReference type="InterPro" id="IPR013762">
    <property type="entry name" value="Integrase-like_cat_sf"/>
</dbReference>
<proteinExistence type="inferred from homology"/>
<organism evidence="8 9">
    <name type="scientific">Thalassotalea profundi</name>
    <dbReference type="NCBI Taxonomy" id="2036687"/>
    <lineage>
        <taxon>Bacteria</taxon>
        <taxon>Pseudomonadati</taxon>
        <taxon>Pseudomonadota</taxon>
        <taxon>Gammaproteobacteria</taxon>
        <taxon>Alteromonadales</taxon>
        <taxon>Colwelliaceae</taxon>
        <taxon>Thalassotalea</taxon>
    </lineage>
</organism>
<dbReference type="CDD" id="cd00801">
    <property type="entry name" value="INT_P4_C"/>
    <property type="match status" value="1"/>
</dbReference>
<evidence type="ECO:0000256" key="4">
    <source>
        <dbReference type="ARBA" id="ARBA00023172"/>
    </source>
</evidence>
<dbReference type="Pfam" id="PF00589">
    <property type="entry name" value="Phage_integrase"/>
    <property type="match status" value="1"/>
</dbReference>
<dbReference type="PANTHER" id="PTHR30629:SF6">
    <property type="entry name" value="PROPHAGE INTEGRASE INTA-RELATED"/>
    <property type="match status" value="1"/>
</dbReference>
<dbReference type="PROSITE" id="PS51900">
    <property type="entry name" value="CB"/>
    <property type="match status" value="1"/>
</dbReference>
<dbReference type="NCBIfam" id="NF007246">
    <property type="entry name" value="PRK09692.1"/>
    <property type="match status" value="1"/>
</dbReference>
<dbReference type="InterPro" id="IPR011010">
    <property type="entry name" value="DNA_brk_join_enz"/>
</dbReference>
<dbReference type="InterPro" id="IPR053876">
    <property type="entry name" value="Phage_int_M"/>
</dbReference>
<evidence type="ECO:0000256" key="5">
    <source>
        <dbReference type="PROSITE-ProRule" id="PRU01248"/>
    </source>
</evidence>
<evidence type="ECO:0000259" key="6">
    <source>
        <dbReference type="PROSITE" id="PS51898"/>
    </source>
</evidence>
<dbReference type="InterPro" id="IPR025166">
    <property type="entry name" value="Integrase_DNA_bind_dom"/>
</dbReference>
<dbReference type="EMBL" id="BNAH01000004">
    <property type="protein sequence ID" value="GHE84487.1"/>
    <property type="molecule type" value="Genomic_DNA"/>
</dbReference>
<name>A0ABQ3IJB2_9GAMM</name>
<evidence type="ECO:0000256" key="3">
    <source>
        <dbReference type="ARBA" id="ARBA00023125"/>
    </source>
</evidence>
<evidence type="ECO:0000313" key="8">
    <source>
        <dbReference type="EMBL" id="GHE84487.1"/>
    </source>
</evidence>
<dbReference type="InterPro" id="IPR038488">
    <property type="entry name" value="Integrase_DNA-bd_sf"/>
</dbReference>
<reference evidence="9" key="1">
    <citation type="journal article" date="2019" name="Int. J. Syst. Evol. Microbiol.">
        <title>The Global Catalogue of Microorganisms (GCM) 10K type strain sequencing project: providing services to taxonomists for standard genome sequencing and annotation.</title>
        <authorList>
            <consortium name="The Broad Institute Genomics Platform"/>
            <consortium name="The Broad Institute Genome Sequencing Center for Infectious Disease"/>
            <person name="Wu L."/>
            <person name="Ma J."/>
        </authorList>
    </citation>
    <scope>NUCLEOTIDE SEQUENCE [LARGE SCALE GENOMIC DNA]</scope>
    <source>
        <strain evidence="9">CGMCC 1.15922</strain>
    </source>
</reference>
<dbReference type="Gene3D" id="1.10.443.10">
    <property type="entry name" value="Intergrase catalytic core"/>
    <property type="match status" value="1"/>
</dbReference>
<keyword evidence="3 5" id="KW-0238">DNA-binding</keyword>
<dbReference type="Gene3D" id="3.30.160.390">
    <property type="entry name" value="Integrase, DNA-binding domain"/>
    <property type="match status" value="1"/>
</dbReference>
<keyword evidence="4" id="KW-0233">DNA recombination</keyword>
<dbReference type="InterPro" id="IPR050808">
    <property type="entry name" value="Phage_Integrase"/>
</dbReference>
<gene>
    <name evidence="8" type="primary">intA</name>
    <name evidence="8" type="ORF">GCM10011501_11510</name>
</gene>
<keyword evidence="9" id="KW-1185">Reference proteome</keyword>
<evidence type="ECO:0000256" key="1">
    <source>
        <dbReference type="ARBA" id="ARBA00008857"/>
    </source>
</evidence>
<evidence type="ECO:0000259" key="7">
    <source>
        <dbReference type="PROSITE" id="PS51900"/>
    </source>
</evidence>
<dbReference type="Pfam" id="PF22022">
    <property type="entry name" value="Phage_int_M"/>
    <property type="match status" value="1"/>
</dbReference>
<dbReference type="PANTHER" id="PTHR30629">
    <property type="entry name" value="PROPHAGE INTEGRASE"/>
    <property type="match status" value="1"/>
</dbReference>
<evidence type="ECO:0000256" key="2">
    <source>
        <dbReference type="ARBA" id="ARBA00022908"/>
    </source>
</evidence>
<sequence length="412" mass="46873">MARITTPLTNTEVKQAKARDKEYNLSDGEGLQLRIKPNGSKLWLLNYSRPYTKKRVNLGFGKYPDISLADARKLRAEARTLLAKNIDPMEHRDSISNHQKEKIENTLLNVAKKWFQVKKSAVTPNYAEDIWRSLELHVFPYIGKRPISEITAPIAIKTVKPIAEKGSLETVKRINQRLNEIMNYAVNTGLIHSNPLSGVKAAFEKPKKKSMPTIKPDELPQFMQALSIASIKIVTRYIIEWQLHTMIRPGEAVKARWSEIDFEQKLWNIPAETMKRKRPHSVPLTKQALNLLTTIKPISGHREYIFPADRNPRSHANESTANAAIKRMGYHGKLVAHGLRALASTTLNEQGFDPDVIEAALAHVDSNEVRRAYNRADYLKRRAKMMDWWSDHIEKCSTGSFSLSGTKLLKAV</sequence>
<dbReference type="InterPro" id="IPR010998">
    <property type="entry name" value="Integrase_recombinase_N"/>
</dbReference>
<comment type="caution">
    <text evidence="8">The sequence shown here is derived from an EMBL/GenBank/DDBJ whole genome shotgun (WGS) entry which is preliminary data.</text>
</comment>
<comment type="similarity">
    <text evidence="1">Belongs to the 'phage' integrase family.</text>
</comment>
<dbReference type="Gene3D" id="1.10.150.130">
    <property type="match status" value="1"/>
</dbReference>
<keyword evidence="2" id="KW-0229">DNA integration</keyword>
<dbReference type="InterPro" id="IPR044068">
    <property type="entry name" value="CB"/>
</dbReference>
<feature type="domain" description="Tyr recombinase" evidence="6">
    <location>
        <begin position="209"/>
        <end position="386"/>
    </location>
</feature>
<evidence type="ECO:0000313" key="9">
    <source>
        <dbReference type="Proteomes" id="UP000626370"/>
    </source>
</evidence>